<protein>
    <submittedName>
        <fullName evidence="1">Uncharacterized protein</fullName>
    </submittedName>
</protein>
<name>A0A8S5MAB1_9CAUD</name>
<evidence type="ECO:0000313" key="1">
    <source>
        <dbReference type="EMBL" id="DAD79164.1"/>
    </source>
</evidence>
<organism evidence="1">
    <name type="scientific">Siphoviridae sp. ctsDY37</name>
    <dbReference type="NCBI Taxonomy" id="2826483"/>
    <lineage>
        <taxon>Viruses</taxon>
        <taxon>Duplodnaviria</taxon>
        <taxon>Heunggongvirae</taxon>
        <taxon>Uroviricota</taxon>
        <taxon>Caudoviricetes</taxon>
    </lineage>
</organism>
<dbReference type="EMBL" id="BK014859">
    <property type="protein sequence ID" value="DAD79164.1"/>
    <property type="molecule type" value="Genomic_DNA"/>
</dbReference>
<accession>A0A8S5MAB1</accession>
<reference evidence="1" key="1">
    <citation type="journal article" date="2021" name="Proc. Natl. Acad. Sci. U.S.A.">
        <title>A Catalog of Tens of Thousands of Viruses from Human Metagenomes Reveals Hidden Associations with Chronic Diseases.</title>
        <authorList>
            <person name="Tisza M.J."/>
            <person name="Buck C.B."/>
        </authorList>
    </citation>
    <scope>NUCLEOTIDE SEQUENCE</scope>
    <source>
        <strain evidence="1">CtsDY37</strain>
    </source>
</reference>
<proteinExistence type="predicted"/>
<sequence length="49" mass="5652">MKMTSIPQCMYCKNAKIENGNIICKKYQVVPEKIANGIDTCKYHENTKK</sequence>